<sequence length="95" mass="10504">MFKRIDGVARRPKARITVDERPVYAEEGTTLAIALLEVGCIPTRHHQDEARAPYCLMGACFECLVHVDGASNVQSCQIKVRAGMVVRRPNGPREA</sequence>
<accession>A0A4Q7VQ16</accession>
<comment type="caution">
    <text evidence="2">The sequence shown here is derived from an EMBL/GenBank/DDBJ whole genome shotgun (WGS) entry which is preliminary data.</text>
</comment>
<dbReference type="Pfam" id="PF13510">
    <property type="entry name" value="Fer2_4"/>
    <property type="match status" value="1"/>
</dbReference>
<dbReference type="EMBL" id="SHKO01000001">
    <property type="protein sequence ID" value="RZT98248.1"/>
    <property type="molecule type" value="Genomic_DNA"/>
</dbReference>
<dbReference type="InterPro" id="IPR042204">
    <property type="entry name" value="2Fe-2S-bd_N"/>
</dbReference>
<keyword evidence="3" id="KW-1185">Reference proteome</keyword>
<evidence type="ECO:0000256" key="1">
    <source>
        <dbReference type="ARBA" id="ARBA00023002"/>
    </source>
</evidence>
<organism evidence="2 3">
    <name type="scientific">Advenella incenata</name>
    <dbReference type="NCBI Taxonomy" id="267800"/>
    <lineage>
        <taxon>Bacteria</taxon>
        <taxon>Pseudomonadati</taxon>
        <taxon>Pseudomonadota</taxon>
        <taxon>Betaproteobacteria</taxon>
        <taxon>Burkholderiales</taxon>
        <taxon>Alcaligenaceae</taxon>
    </lineage>
</organism>
<dbReference type="GO" id="GO:0051536">
    <property type="term" value="F:iron-sulfur cluster binding"/>
    <property type="evidence" value="ECO:0007669"/>
    <property type="project" value="InterPro"/>
</dbReference>
<evidence type="ECO:0000313" key="3">
    <source>
        <dbReference type="Proteomes" id="UP000293398"/>
    </source>
</evidence>
<gene>
    <name evidence="2" type="ORF">EV681_0024</name>
</gene>
<dbReference type="Proteomes" id="UP000293398">
    <property type="component" value="Unassembled WGS sequence"/>
</dbReference>
<keyword evidence="1" id="KW-0560">Oxidoreductase</keyword>
<protein>
    <submittedName>
        <fullName evidence="2">2Fe-2S iron-sulfur cluster protein</fullName>
    </submittedName>
</protein>
<name>A0A4Q7VQ16_9BURK</name>
<dbReference type="InterPro" id="IPR036010">
    <property type="entry name" value="2Fe-2S_ferredoxin-like_sf"/>
</dbReference>
<proteinExistence type="predicted"/>
<dbReference type="OrthoDB" id="573392at2"/>
<evidence type="ECO:0000313" key="2">
    <source>
        <dbReference type="EMBL" id="RZT98248.1"/>
    </source>
</evidence>
<dbReference type="Gene3D" id="3.10.20.440">
    <property type="entry name" value="2Fe-2S iron-sulphur cluster binding domain, sarcosine oxidase, alpha subunit, N-terminal domain"/>
    <property type="match status" value="1"/>
</dbReference>
<dbReference type="AlphaFoldDB" id="A0A4Q7VQ16"/>
<dbReference type="SUPFAM" id="SSF54292">
    <property type="entry name" value="2Fe-2S ferredoxin-like"/>
    <property type="match status" value="1"/>
</dbReference>
<dbReference type="GO" id="GO:0016491">
    <property type="term" value="F:oxidoreductase activity"/>
    <property type="evidence" value="ECO:0007669"/>
    <property type="project" value="UniProtKB-KW"/>
</dbReference>
<reference evidence="2 3" key="1">
    <citation type="submission" date="2019-02" db="EMBL/GenBank/DDBJ databases">
        <title>Genomic Encyclopedia of Type Strains, Phase IV (KMG-IV): sequencing the most valuable type-strain genomes for metagenomic binning, comparative biology and taxonomic classification.</title>
        <authorList>
            <person name="Goeker M."/>
        </authorList>
    </citation>
    <scope>NUCLEOTIDE SEQUENCE [LARGE SCALE GENOMIC DNA]</scope>
    <source>
        <strain evidence="2 3">DSM 23814</strain>
    </source>
</reference>